<gene>
    <name evidence="1" type="ORF">ENQ35_00530</name>
</gene>
<name>A0A7C1FCR2_9THEO</name>
<sequence>MKVAEMGISGVSRVTLPPGLSWRLPWYLRPGQMVLVETVSASGPEAIVRIAGQTFKAPYGELPPAPSTFWAVIEAVTEKTLYLRRIGSDLPEEITPEDLARLLELSPDKDTVNLLREMLKRRLPLERQLILRLLAEGHALPEQERDIFWAARLYLENLDLREDPVKLRLAMDYLVRRRKVEQPVLRELAAGQELLNSARPITPGVDFLRFFTFRGPEGFGEAFLVERSESDFGDALPKGIIVKVNSPVLGEMWVCLMDNAGGYTLQISVSQEWAAAVAMEALEALKTRLREIGYQVASASVSTRPIRTVFDTLEGPQTSGYRPVNAVV</sequence>
<protein>
    <recommendedName>
        <fullName evidence="2">Flagellar hook-length control protein FliK</fullName>
    </recommendedName>
</protein>
<dbReference type="AlphaFoldDB" id="A0A7C1FCR2"/>
<organism evidence="1">
    <name type="scientific">Ammonifex degensii</name>
    <dbReference type="NCBI Taxonomy" id="42838"/>
    <lineage>
        <taxon>Bacteria</taxon>
        <taxon>Bacillati</taxon>
        <taxon>Bacillota</taxon>
        <taxon>Clostridia</taxon>
        <taxon>Thermoanaerobacterales</taxon>
        <taxon>Thermoanaerobacteraceae</taxon>
        <taxon>Ammonifex</taxon>
    </lineage>
</organism>
<evidence type="ECO:0008006" key="2">
    <source>
        <dbReference type="Google" id="ProtNLM"/>
    </source>
</evidence>
<evidence type="ECO:0000313" key="1">
    <source>
        <dbReference type="EMBL" id="HDW51228.1"/>
    </source>
</evidence>
<accession>A0A7C1FCR2</accession>
<dbReference type="EMBL" id="DSMV01000039">
    <property type="protein sequence ID" value="HDW51228.1"/>
    <property type="molecule type" value="Genomic_DNA"/>
</dbReference>
<comment type="caution">
    <text evidence="1">The sequence shown here is derived from an EMBL/GenBank/DDBJ whole genome shotgun (WGS) entry which is preliminary data.</text>
</comment>
<proteinExistence type="predicted"/>
<reference evidence="1" key="1">
    <citation type="journal article" date="2020" name="mSystems">
        <title>Genome- and Community-Level Interaction Insights into Carbon Utilization and Element Cycling Functions of Hydrothermarchaeota in Hydrothermal Sediment.</title>
        <authorList>
            <person name="Zhou Z."/>
            <person name="Liu Y."/>
            <person name="Xu W."/>
            <person name="Pan J."/>
            <person name="Luo Z.H."/>
            <person name="Li M."/>
        </authorList>
    </citation>
    <scope>NUCLEOTIDE SEQUENCE [LARGE SCALE GENOMIC DNA]</scope>
    <source>
        <strain evidence="1">SpSt-301</strain>
    </source>
</reference>